<dbReference type="EMBL" id="JASCZI010211998">
    <property type="protein sequence ID" value="MED6197893.1"/>
    <property type="molecule type" value="Genomic_DNA"/>
</dbReference>
<evidence type="ECO:0000313" key="2">
    <source>
        <dbReference type="EMBL" id="MED6197893.1"/>
    </source>
</evidence>
<name>A0ABU6XLN8_9FABA</name>
<sequence length="141" mass="15616">MGACSSVEGSNKAGNFTWESCVNIVHLDGTLQQLKKPLKAWHVLSQNPNCFLCSSESMNVGSTMQGVDPSEELQLDHIYFLVPRIRSRVPLSMKDLGELAFKANAALAHNNNLIFNNNNNKASSNKVVRKKPQRTHPILIT</sequence>
<evidence type="ECO:0000313" key="3">
    <source>
        <dbReference type="Proteomes" id="UP001341840"/>
    </source>
</evidence>
<gene>
    <name evidence="2" type="ORF">PIB30_061111</name>
</gene>
<protein>
    <submittedName>
        <fullName evidence="2">Uncharacterized protein</fullName>
    </submittedName>
</protein>
<reference evidence="2 3" key="1">
    <citation type="journal article" date="2023" name="Plants (Basel)">
        <title>Bridging the Gap: Combining Genomics and Transcriptomics Approaches to Understand Stylosanthes scabra, an Orphan Legume from the Brazilian Caatinga.</title>
        <authorList>
            <person name="Ferreira-Neto J.R.C."/>
            <person name="da Silva M.D."/>
            <person name="Binneck E."/>
            <person name="de Melo N.F."/>
            <person name="da Silva R.H."/>
            <person name="de Melo A.L.T.M."/>
            <person name="Pandolfi V."/>
            <person name="Bustamante F.O."/>
            <person name="Brasileiro-Vidal A.C."/>
            <person name="Benko-Iseppon A.M."/>
        </authorList>
    </citation>
    <scope>NUCLEOTIDE SEQUENCE [LARGE SCALE GENOMIC DNA]</scope>
    <source>
        <tissue evidence="2">Leaves</tissue>
    </source>
</reference>
<dbReference type="PANTHER" id="PTHR33052">
    <property type="entry name" value="DUF4228 DOMAIN PROTEIN-RELATED"/>
    <property type="match status" value="1"/>
</dbReference>
<dbReference type="InterPro" id="IPR025322">
    <property type="entry name" value="PADRE_dom"/>
</dbReference>
<organism evidence="2 3">
    <name type="scientific">Stylosanthes scabra</name>
    <dbReference type="NCBI Taxonomy" id="79078"/>
    <lineage>
        <taxon>Eukaryota</taxon>
        <taxon>Viridiplantae</taxon>
        <taxon>Streptophyta</taxon>
        <taxon>Embryophyta</taxon>
        <taxon>Tracheophyta</taxon>
        <taxon>Spermatophyta</taxon>
        <taxon>Magnoliopsida</taxon>
        <taxon>eudicotyledons</taxon>
        <taxon>Gunneridae</taxon>
        <taxon>Pentapetalae</taxon>
        <taxon>rosids</taxon>
        <taxon>fabids</taxon>
        <taxon>Fabales</taxon>
        <taxon>Fabaceae</taxon>
        <taxon>Papilionoideae</taxon>
        <taxon>50 kb inversion clade</taxon>
        <taxon>dalbergioids sensu lato</taxon>
        <taxon>Dalbergieae</taxon>
        <taxon>Pterocarpus clade</taxon>
        <taxon>Stylosanthes</taxon>
    </lineage>
</organism>
<dbReference type="Proteomes" id="UP001341840">
    <property type="component" value="Unassembled WGS sequence"/>
</dbReference>
<keyword evidence="3" id="KW-1185">Reference proteome</keyword>
<evidence type="ECO:0000256" key="1">
    <source>
        <dbReference type="SAM" id="MobiDB-lite"/>
    </source>
</evidence>
<proteinExistence type="predicted"/>
<comment type="caution">
    <text evidence="2">The sequence shown here is derived from an EMBL/GenBank/DDBJ whole genome shotgun (WGS) entry which is preliminary data.</text>
</comment>
<feature type="region of interest" description="Disordered" evidence="1">
    <location>
        <begin position="119"/>
        <end position="141"/>
    </location>
</feature>
<accession>A0ABU6XLN8</accession>
<dbReference type="Pfam" id="PF14009">
    <property type="entry name" value="PADRE"/>
    <property type="match status" value="1"/>
</dbReference>